<comment type="caution">
    <text evidence="2">The sequence shown here is derived from an EMBL/GenBank/DDBJ whole genome shotgun (WGS) entry which is preliminary data.</text>
</comment>
<reference evidence="2 3" key="1">
    <citation type="submission" date="2012-08" db="EMBL/GenBank/DDBJ databases">
        <title>Whole genome shotgun sequence of Gordonia rhizosphera NBRC 16068.</title>
        <authorList>
            <person name="Takarada H."/>
            <person name="Isaki S."/>
            <person name="Hosoyama A."/>
            <person name="Tsuchikane K."/>
            <person name="Katsumata H."/>
            <person name="Baba S."/>
            <person name="Ohji S."/>
            <person name="Yamazaki S."/>
            <person name="Fujita N."/>
        </authorList>
    </citation>
    <scope>NUCLEOTIDE SEQUENCE [LARGE SCALE GENOMIC DNA]</scope>
    <source>
        <strain evidence="2 3">NBRC 16068</strain>
    </source>
</reference>
<evidence type="ECO:0000313" key="3">
    <source>
        <dbReference type="Proteomes" id="UP000008363"/>
    </source>
</evidence>
<dbReference type="STRING" id="1108045.GORHZ_046_00380"/>
<sequence>MLTMWGTVVERCVRRFVLSVSVTVGAAAILTLPAGTAAAAPVGQVDAGVPFSSVVYGTGCLYDLTVPVNASGQVTFWERNAAGGPEQLIGSAMAEGAIATIRWVPRQMGSRQLYAKQGGVTGPIAVVPVHQGHGSAWACWAV</sequence>
<evidence type="ECO:0000313" key="2">
    <source>
        <dbReference type="EMBL" id="GAB88888.1"/>
    </source>
</evidence>
<keyword evidence="1" id="KW-0732">Signal</keyword>
<accession>K6UZG7</accession>
<proteinExistence type="predicted"/>
<dbReference type="AlphaFoldDB" id="K6UZG7"/>
<feature type="chain" id="PRO_5003897667" description="Ig-like domain-containing protein" evidence="1">
    <location>
        <begin position="40"/>
        <end position="142"/>
    </location>
</feature>
<evidence type="ECO:0008006" key="4">
    <source>
        <dbReference type="Google" id="ProtNLM"/>
    </source>
</evidence>
<dbReference type="eggNOG" id="ENOG5031VVF">
    <property type="taxonomic scope" value="Bacteria"/>
</dbReference>
<evidence type="ECO:0000256" key="1">
    <source>
        <dbReference type="SAM" id="SignalP"/>
    </source>
</evidence>
<dbReference type="Proteomes" id="UP000008363">
    <property type="component" value="Unassembled WGS sequence"/>
</dbReference>
<protein>
    <recommendedName>
        <fullName evidence="4">Ig-like domain-containing protein</fullName>
    </recommendedName>
</protein>
<feature type="signal peptide" evidence="1">
    <location>
        <begin position="1"/>
        <end position="39"/>
    </location>
</feature>
<keyword evidence="3" id="KW-1185">Reference proteome</keyword>
<name>K6UZG7_9ACTN</name>
<gene>
    <name evidence="2" type="ORF">GORHZ_046_00380</name>
</gene>
<organism evidence="2 3">
    <name type="scientific">Gordonia rhizosphera NBRC 16068</name>
    <dbReference type="NCBI Taxonomy" id="1108045"/>
    <lineage>
        <taxon>Bacteria</taxon>
        <taxon>Bacillati</taxon>
        <taxon>Actinomycetota</taxon>
        <taxon>Actinomycetes</taxon>
        <taxon>Mycobacteriales</taxon>
        <taxon>Gordoniaceae</taxon>
        <taxon>Gordonia</taxon>
    </lineage>
</organism>
<dbReference type="EMBL" id="BAHC01000046">
    <property type="protein sequence ID" value="GAB88888.1"/>
    <property type="molecule type" value="Genomic_DNA"/>
</dbReference>